<accession>A0ABP1RLW8</accession>
<evidence type="ECO:0000313" key="1">
    <source>
        <dbReference type="EMBL" id="CAL8130451.1"/>
    </source>
</evidence>
<protein>
    <submittedName>
        <fullName evidence="1">Uncharacterized protein</fullName>
    </submittedName>
</protein>
<gene>
    <name evidence="1" type="ORF">ODALV1_LOCUS23730</name>
</gene>
<organism evidence="1 2">
    <name type="scientific">Orchesella dallaii</name>
    <dbReference type="NCBI Taxonomy" id="48710"/>
    <lineage>
        <taxon>Eukaryota</taxon>
        <taxon>Metazoa</taxon>
        <taxon>Ecdysozoa</taxon>
        <taxon>Arthropoda</taxon>
        <taxon>Hexapoda</taxon>
        <taxon>Collembola</taxon>
        <taxon>Entomobryomorpha</taxon>
        <taxon>Entomobryoidea</taxon>
        <taxon>Orchesellidae</taxon>
        <taxon>Orchesellinae</taxon>
        <taxon>Orchesella</taxon>
    </lineage>
</organism>
<keyword evidence="2" id="KW-1185">Reference proteome</keyword>
<evidence type="ECO:0000313" key="2">
    <source>
        <dbReference type="Proteomes" id="UP001642540"/>
    </source>
</evidence>
<sequence length="72" mass="8011">MQLFRCGEVYSTVNSTATKPNKIIDEVSKLPEEDPDIAIISCISSQLDNNINMESVPATRVSENFICCRFAL</sequence>
<dbReference type="EMBL" id="CAXLJM020000082">
    <property type="protein sequence ID" value="CAL8130451.1"/>
    <property type="molecule type" value="Genomic_DNA"/>
</dbReference>
<comment type="caution">
    <text evidence="1">The sequence shown here is derived from an EMBL/GenBank/DDBJ whole genome shotgun (WGS) entry which is preliminary data.</text>
</comment>
<reference evidence="1 2" key="1">
    <citation type="submission" date="2024-08" db="EMBL/GenBank/DDBJ databases">
        <authorList>
            <person name="Cucini C."/>
            <person name="Frati F."/>
        </authorList>
    </citation>
    <scope>NUCLEOTIDE SEQUENCE [LARGE SCALE GENOMIC DNA]</scope>
</reference>
<proteinExistence type="predicted"/>
<name>A0ABP1RLW8_9HEXA</name>
<dbReference type="Proteomes" id="UP001642540">
    <property type="component" value="Unassembled WGS sequence"/>
</dbReference>